<organism evidence="2 3">
    <name type="scientific">Brevundimonas nasdae</name>
    <dbReference type="NCBI Taxonomy" id="172043"/>
    <lineage>
        <taxon>Bacteria</taxon>
        <taxon>Pseudomonadati</taxon>
        <taxon>Pseudomonadota</taxon>
        <taxon>Alphaproteobacteria</taxon>
        <taxon>Caulobacterales</taxon>
        <taxon>Caulobacteraceae</taxon>
        <taxon>Brevundimonas</taxon>
    </lineage>
</organism>
<evidence type="ECO:0000256" key="1">
    <source>
        <dbReference type="SAM" id="SignalP"/>
    </source>
</evidence>
<evidence type="ECO:0000313" key="2">
    <source>
        <dbReference type="EMBL" id="QYC10425.1"/>
    </source>
</evidence>
<dbReference type="Proteomes" id="UP000824334">
    <property type="component" value="Chromosome"/>
</dbReference>
<feature type="chain" id="PRO_5046602488" description="Lipoprotein" evidence="1">
    <location>
        <begin position="25"/>
        <end position="122"/>
    </location>
</feature>
<dbReference type="RefSeq" id="WP_219353194.1">
    <property type="nucleotide sequence ID" value="NZ_CP080034.1"/>
</dbReference>
<accession>A0ABX8TKW7</accession>
<name>A0ABX8TKW7_9CAUL</name>
<feature type="signal peptide" evidence="1">
    <location>
        <begin position="1"/>
        <end position="24"/>
    </location>
</feature>
<dbReference type="GeneID" id="94377210"/>
<evidence type="ECO:0000313" key="3">
    <source>
        <dbReference type="Proteomes" id="UP000824334"/>
    </source>
</evidence>
<gene>
    <name evidence="2" type="ORF">KWG56_18100</name>
</gene>
<dbReference type="EMBL" id="CP080034">
    <property type="protein sequence ID" value="QYC10425.1"/>
    <property type="molecule type" value="Genomic_DNA"/>
</dbReference>
<reference evidence="2 3" key="1">
    <citation type="submission" date="2021-07" db="EMBL/GenBank/DDBJ databases">
        <title>Isolation and characterization of bacteria from a gold mining with a capacity of golden bioaccumulation.</title>
        <authorList>
            <person name="Yang X.J."/>
        </authorList>
    </citation>
    <scope>NUCLEOTIDE SEQUENCE [LARGE SCALE GENOMIC DNA]</scope>
    <source>
        <strain evidence="2 3">Au29</strain>
    </source>
</reference>
<sequence>MKRLLAITAAALLAAACAPQTVNTNTAASAPVQSADAAACAARNGTMRQVGKLQSWQCVIRYADAGKVCTSSSQCQGSCLAGEATDKTPGATTSGVCQATSNRFGCSTPVENGKAGPTLCID</sequence>
<evidence type="ECO:0008006" key="4">
    <source>
        <dbReference type="Google" id="ProtNLM"/>
    </source>
</evidence>
<keyword evidence="3" id="KW-1185">Reference proteome</keyword>
<protein>
    <recommendedName>
        <fullName evidence="4">Lipoprotein</fullName>
    </recommendedName>
</protein>
<proteinExistence type="predicted"/>
<dbReference type="PROSITE" id="PS51257">
    <property type="entry name" value="PROKAR_LIPOPROTEIN"/>
    <property type="match status" value="1"/>
</dbReference>
<keyword evidence="1" id="KW-0732">Signal</keyword>